<dbReference type="PANTHER" id="PTHR12601">
    <property type="entry name" value="EUKARYOTIC TRANSLATION INITIATION FACTOR 3 SUBUNIT EIF-3"/>
    <property type="match status" value="1"/>
</dbReference>
<protein>
    <recommendedName>
        <fullName evidence="3">Clu domain-containing protein</fullName>
    </recommendedName>
</protein>
<dbReference type="SUPFAM" id="SSF48452">
    <property type="entry name" value="TPR-like"/>
    <property type="match status" value="1"/>
</dbReference>
<dbReference type="CDD" id="cd15466">
    <property type="entry name" value="CLU-central"/>
    <property type="match status" value="1"/>
</dbReference>
<dbReference type="GO" id="GO:0003729">
    <property type="term" value="F:mRNA binding"/>
    <property type="evidence" value="ECO:0007669"/>
    <property type="project" value="TreeGrafter"/>
</dbReference>
<dbReference type="Pfam" id="PF12807">
    <property type="entry name" value="eIF3_p135"/>
    <property type="match status" value="1"/>
</dbReference>
<dbReference type="InterPro" id="IPR027523">
    <property type="entry name" value="CLU_prot"/>
</dbReference>
<dbReference type="InterPro" id="IPR028275">
    <property type="entry name" value="CLU_N"/>
</dbReference>
<dbReference type="PROSITE" id="PS51823">
    <property type="entry name" value="CLU"/>
    <property type="match status" value="1"/>
</dbReference>
<evidence type="ECO:0000256" key="2">
    <source>
        <dbReference type="SAM" id="MobiDB-lite"/>
    </source>
</evidence>
<feature type="compositionally biased region" description="Low complexity" evidence="2">
    <location>
        <begin position="10"/>
        <end position="20"/>
    </location>
</feature>
<dbReference type="GO" id="GO:0048312">
    <property type="term" value="P:intracellular distribution of mitochondria"/>
    <property type="evidence" value="ECO:0007669"/>
    <property type="project" value="TreeGrafter"/>
</dbReference>
<dbReference type="SUPFAM" id="SSF103107">
    <property type="entry name" value="Hypothetical protein c14orf129, hspc210"/>
    <property type="match status" value="1"/>
</dbReference>
<reference evidence="5" key="1">
    <citation type="submission" date="2016-04" db="EMBL/GenBank/DDBJ databases">
        <title>Comparative genomics of biotechnologically important yeasts.</title>
        <authorList>
            <consortium name="DOE Joint Genome Institute"/>
            <person name="Riley R."/>
            <person name="Haridas S."/>
            <person name="Wolfe K.H."/>
            <person name="Lopes M.R."/>
            <person name="Hittinger C.T."/>
            <person name="Goker M."/>
            <person name="Salamov A."/>
            <person name="Wisecaver J."/>
            <person name="Long T.M."/>
            <person name="Aerts A.L."/>
            <person name="Barry K."/>
            <person name="Choi C."/>
            <person name="Clum A."/>
            <person name="Coughlan A.Y."/>
            <person name="Deshpande S."/>
            <person name="Douglass A.P."/>
            <person name="Hanson S.J."/>
            <person name="Klenk H.-P."/>
            <person name="Labutti K."/>
            <person name="Lapidus A."/>
            <person name="Lindquist E."/>
            <person name="Lipzen A."/>
            <person name="Meier-Kolthoff J.P."/>
            <person name="Ohm R.A."/>
            <person name="Otillar R.P."/>
            <person name="Pangilinan J."/>
            <person name="Peng Y."/>
            <person name="Rokas A."/>
            <person name="Rosa C.A."/>
            <person name="Scheuner C."/>
            <person name="Sibirny A.A."/>
            <person name="Slot J.C."/>
            <person name="Stielow J.B."/>
            <person name="Sun H."/>
            <person name="Kurtzman C.P."/>
            <person name="Blackwell M."/>
            <person name="Grigoriev I.V."/>
            <person name="Jeffries T.W."/>
        </authorList>
    </citation>
    <scope>NUCLEOTIDE SEQUENCE [LARGE SCALE GENOMIC DNA]</scope>
    <source>
        <strain evidence="5">NRRL YB-2248</strain>
    </source>
</reference>
<feature type="region of interest" description="Disordered" evidence="2">
    <location>
        <begin position="792"/>
        <end position="829"/>
    </location>
</feature>
<dbReference type="Pfam" id="PF13236">
    <property type="entry name" value="CLU"/>
    <property type="match status" value="1"/>
</dbReference>
<organism evidence="4 5">
    <name type="scientific">[Candida] arabinofermentans NRRL YB-2248</name>
    <dbReference type="NCBI Taxonomy" id="983967"/>
    <lineage>
        <taxon>Eukaryota</taxon>
        <taxon>Fungi</taxon>
        <taxon>Dikarya</taxon>
        <taxon>Ascomycota</taxon>
        <taxon>Saccharomycotina</taxon>
        <taxon>Pichiomycetes</taxon>
        <taxon>Pichiales</taxon>
        <taxon>Pichiaceae</taxon>
        <taxon>Ogataea</taxon>
        <taxon>Ogataea/Candida clade</taxon>
    </lineage>
</organism>
<accession>A0A1E4STG9</accession>
<feature type="compositionally biased region" description="Basic and acidic residues" evidence="2">
    <location>
        <begin position="792"/>
        <end position="814"/>
    </location>
</feature>
<sequence>MSEDQKQVEQVEQPEEQVSQASDRVIQLTVKLPESPGSISFAVTNSESIGSIAQTLNAITDTQQYTCFELYYGSLKLSETVSLQEVLGEDDNETEKLTLVLREAAYTEKSAREHLAKVREIASLDLPLFYQSLFDFSGVAAGSSTFSELELSEVKQQSQDEENEAEKPKIEEEGKESETEKPKEIEISDEEKAALLETLDSILNLKSSVSEFSGKPTLTLTPALRALYISSWTPATQERKLRGDLLYLTVQTLEGETYHLTSSVAGFYVNNSSATRFDSSLKNLGEGKNAKLNKSHSLLTLLRGLSPKFNEQCDKNAQLLAESISFTYNLPTNTFLNNPWLVKESSKKLPDLAKTQETYIQGGLEGADLFKDWNDEFQTLRELPKSNLNERIVREKLLNKTTFDFTTSAINGAMAIVRGELSPMNPTEDPSEFIYLRNGIFYSLAVDGAGQFNSIGGNEAARASVTRDLNGVKYLNRLDVDGVYHLCTAVVDYCGKRIVCQTPVPGIFNQAPVPEASEGEESAPAPNMIVYGSSEEATALNADAEFVKKFKSIGEAFHLKPHKAWTKDGSIVEEVVTSMDTKGMKGTDGREYIIDLYRTTPLDIEFIEKHFDLTKEDSYPYREVTLRHEAVEEWWKRQLSVAIKKETEKFEAEKQAKLANGEEVDADAKATFAIEAGSFALNPDAFSLSSAPTPELAEELRADETTVREVSKFVTGVLLPELISDFQSNLFSAHDGTHLTSLLHKQGVNVRYLGLVAKLVEEKKSKFLADKQAKDAEILKNNAEIEARIAAEKQAKKEEEESKSEEAKEAKVEDKEVEAESEDNEEPTKLDATPFASLLDGLYAVVIQEMVARAVKNYLRVQCASLALPLVPYVIAHVHNCLLSDAPAKLELEESLAFAYSDADLSVLDKTAEEILADLKKEVFIRYRFNLADDWKKSLKPTLLLREVAIKFGIQWKDKKYAYTQEELDAQVASQRAASATPETEKKSKKKSSAKKQAETTTATVVQSTTFTAEDIVALVPVIKDSIFQSTCGVEIWEHGRNRVNSGQMEEGLALLNEAVSVYNEVYGALHPVTGMGYGQLGQICAELNRTDDACNLYRNAFQVLERTSGVDSYDAILTLNKLATIETSNESFNNALKIYKRLLSHWNVTYGEANPNTVTTLSTVAIILQRLKMFKEAGDVFQKAVKLSDLSAGEVSQMSGLLRYQLGQSLANCGSFKEALVELTKAYEIFKVTLGLDDRTTKEAGKWTEQLNNYLVITKKQQKYLKEVEAQNAKKARKLAAEQAAAEKANGKKNVSPNPEIAEQSIEDILKFIEGNNGAAKSSKKSKKKGSKK</sequence>
<dbReference type="InterPro" id="IPR023231">
    <property type="entry name" value="GSKIP_dom_sf"/>
</dbReference>
<dbReference type="Gene3D" id="3.30.2280.10">
    <property type="entry name" value="Hypothetical protein (hspc210)"/>
    <property type="match status" value="1"/>
</dbReference>
<dbReference type="STRING" id="983967.A0A1E4STG9"/>
<keyword evidence="5" id="KW-1185">Reference proteome</keyword>
<dbReference type="Gene3D" id="1.25.40.10">
    <property type="entry name" value="Tetratricopeptide repeat domain"/>
    <property type="match status" value="2"/>
</dbReference>
<proteinExistence type="predicted"/>
<feature type="region of interest" description="Disordered" evidence="2">
    <location>
        <begin position="1"/>
        <end position="22"/>
    </location>
</feature>
<dbReference type="PANTHER" id="PTHR12601:SF6">
    <property type="entry name" value="CLUSTERED MITOCHONDRIA PROTEIN HOMOLOG"/>
    <property type="match status" value="1"/>
</dbReference>
<feature type="region of interest" description="Disordered" evidence="2">
    <location>
        <begin position="151"/>
        <end position="187"/>
    </location>
</feature>
<dbReference type="Pfam" id="PF13424">
    <property type="entry name" value="TPR_12"/>
    <property type="match status" value="2"/>
</dbReference>
<gene>
    <name evidence="4" type="ORF">CANARDRAFT_30523</name>
</gene>
<feature type="compositionally biased region" description="Acidic residues" evidence="2">
    <location>
        <begin position="815"/>
        <end position="825"/>
    </location>
</feature>
<name>A0A1E4STG9_9ASCO</name>
<evidence type="ECO:0000259" key="3">
    <source>
        <dbReference type="PROSITE" id="PS51823"/>
    </source>
</evidence>
<dbReference type="Pfam" id="PF15044">
    <property type="entry name" value="CLU_N"/>
    <property type="match status" value="1"/>
</dbReference>
<dbReference type="EMBL" id="KV453873">
    <property type="protein sequence ID" value="ODV82800.1"/>
    <property type="molecule type" value="Genomic_DNA"/>
</dbReference>
<evidence type="ECO:0000256" key="1">
    <source>
        <dbReference type="ARBA" id="ARBA00022490"/>
    </source>
</evidence>
<feature type="domain" description="Clu" evidence="3">
    <location>
        <begin position="346"/>
        <end position="607"/>
    </location>
</feature>
<dbReference type="InterPro" id="IPR011990">
    <property type="entry name" value="TPR-like_helical_dom_sf"/>
</dbReference>
<dbReference type="InterPro" id="IPR033646">
    <property type="entry name" value="CLU-central"/>
</dbReference>
<feature type="region of interest" description="Disordered" evidence="2">
    <location>
        <begin position="974"/>
        <end position="998"/>
    </location>
</feature>
<keyword evidence="1" id="KW-0963">Cytoplasm</keyword>
<dbReference type="Proteomes" id="UP000094801">
    <property type="component" value="Unassembled WGS sequence"/>
</dbReference>
<feature type="compositionally biased region" description="Basic and acidic residues" evidence="2">
    <location>
        <begin position="165"/>
        <end position="187"/>
    </location>
</feature>
<dbReference type="GO" id="GO:0005737">
    <property type="term" value="C:cytoplasm"/>
    <property type="evidence" value="ECO:0007669"/>
    <property type="project" value="TreeGrafter"/>
</dbReference>
<dbReference type="InterPro" id="IPR025697">
    <property type="entry name" value="CLU_dom"/>
</dbReference>
<dbReference type="OrthoDB" id="1414216at2759"/>
<evidence type="ECO:0000313" key="5">
    <source>
        <dbReference type="Proteomes" id="UP000094801"/>
    </source>
</evidence>
<evidence type="ECO:0000313" key="4">
    <source>
        <dbReference type="EMBL" id="ODV82800.1"/>
    </source>
</evidence>